<dbReference type="NCBIfam" id="TIGR01443">
    <property type="entry name" value="intein_Cterm"/>
    <property type="match status" value="1"/>
</dbReference>
<keyword evidence="2" id="KW-0068">Autocatalytic cleavage</keyword>
<dbReference type="PANTHER" id="PTHR42957">
    <property type="entry name" value="HELICASE MJ1565-RELATED"/>
    <property type="match status" value="1"/>
</dbReference>
<feature type="domain" description="Hint" evidence="8">
    <location>
        <begin position="168"/>
        <end position="284"/>
    </location>
</feature>
<dbReference type="PRINTS" id="PR00379">
    <property type="entry name" value="INTEIN"/>
</dbReference>
<comment type="similarity">
    <text evidence="1">Belongs to the HerA family.</text>
</comment>
<dbReference type="SMART" id="SM00305">
    <property type="entry name" value="HintC"/>
    <property type="match status" value="1"/>
</dbReference>
<comment type="caution">
    <text evidence="9">The sequence shown here is derived from an EMBL/GenBank/DDBJ whole genome shotgun (WGS) entry which is preliminary data.</text>
</comment>
<dbReference type="InterPro" id="IPR036844">
    <property type="entry name" value="Hint_dom_sf"/>
</dbReference>
<dbReference type="InterPro" id="IPR006141">
    <property type="entry name" value="Intein_N"/>
</dbReference>
<dbReference type="PROSITE" id="PS50818">
    <property type="entry name" value="INTEIN_C_TER"/>
    <property type="match status" value="1"/>
</dbReference>
<dbReference type="GO" id="GO:0043138">
    <property type="term" value="F:3'-5' DNA helicase activity"/>
    <property type="evidence" value="ECO:0007669"/>
    <property type="project" value="UniProtKB-EC"/>
</dbReference>
<feature type="domain" description="Hint" evidence="7">
    <location>
        <begin position="504"/>
        <end position="550"/>
    </location>
</feature>
<dbReference type="SUPFAM" id="SSF52540">
    <property type="entry name" value="P-loop containing nucleoside triphosphate hydrolases"/>
    <property type="match status" value="1"/>
</dbReference>
<accession>A0A3R9PH81</accession>
<dbReference type="InterPro" id="IPR030934">
    <property type="entry name" value="Intein_C"/>
</dbReference>
<dbReference type="Gene3D" id="3.40.50.300">
    <property type="entry name" value="P-loop containing nucleotide triphosphate hydrolases"/>
    <property type="match status" value="1"/>
</dbReference>
<comment type="catalytic activity">
    <reaction evidence="5">
        <text>ATP + H2O = ADP + phosphate + H(+)</text>
        <dbReference type="Rhea" id="RHEA:13065"/>
        <dbReference type="ChEBI" id="CHEBI:15377"/>
        <dbReference type="ChEBI" id="CHEBI:15378"/>
        <dbReference type="ChEBI" id="CHEBI:30616"/>
        <dbReference type="ChEBI" id="CHEBI:43474"/>
        <dbReference type="ChEBI" id="CHEBI:456216"/>
        <dbReference type="EC" id="5.6.2.3"/>
    </reaction>
</comment>
<dbReference type="NCBIfam" id="TIGR01445">
    <property type="entry name" value="intein_Nterm"/>
    <property type="match status" value="1"/>
</dbReference>
<dbReference type="Pfam" id="PF14890">
    <property type="entry name" value="Intein_splicing"/>
    <property type="match status" value="1"/>
</dbReference>
<evidence type="ECO:0000256" key="4">
    <source>
        <dbReference type="ARBA" id="ARBA00034617"/>
    </source>
</evidence>
<evidence type="ECO:0000313" key="9">
    <source>
        <dbReference type="EMBL" id="RSN74259.1"/>
    </source>
</evidence>
<dbReference type="EMBL" id="RXII01000003">
    <property type="protein sequence ID" value="RZN63692.1"/>
    <property type="molecule type" value="Genomic_DNA"/>
</dbReference>
<dbReference type="Proteomes" id="UP000316217">
    <property type="component" value="Unassembled WGS sequence"/>
</dbReference>
<evidence type="ECO:0000259" key="7">
    <source>
        <dbReference type="SMART" id="SM00305"/>
    </source>
</evidence>
<dbReference type="GO" id="GO:0016539">
    <property type="term" value="P:intein-mediated protein splicing"/>
    <property type="evidence" value="ECO:0007669"/>
    <property type="project" value="InterPro"/>
</dbReference>
<evidence type="ECO:0000256" key="5">
    <source>
        <dbReference type="ARBA" id="ARBA00048954"/>
    </source>
</evidence>
<name>A0A3R9PH81_9CREN</name>
<dbReference type="PANTHER" id="PTHR42957:SF1">
    <property type="entry name" value="HELICASE MJ1565-RELATED"/>
    <property type="match status" value="1"/>
</dbReference>
<dbReference type="InterPro" id="IPR008571">
    <property type="entry name" value="HerA-like"/>
</dbReference>
<evidence type="ECO:0000313" key="12">
    <source>
        <dbReference type="Proteomes" id="UP000316217"/>
    </source>
</evidence>
<dbReference type="InterPro" id="IPR002789">
    <property type="entry name" value="HerA_central"/>
</dbReference>
<comment type="catalytic activity">
    <reaction evidence="4">
        <text>Couples ATP hydrolysis with the unwinding of duplex DNA by translocating in the 3'-5' direction.</text>
        <dbReference type="EC" id="5.6.2.4"/>
    </reaction>
</comment>
<dbReference type="SMART" id="SM00306">
    <property type="entry name" value="HintN"/>
    <property type="match status" value="1"/>
</dbReference>
<evidence type="ECO:0000259" key="8">
    <source>
        <dbReference type="SMART" id="SM00306"/>
    </source>
</evidence>
<dbReference type="Pfam" id="PF01935">
    <property type="entry name" value="DUF87"/>
    <property type="match status" value="1"/>
</dbReference>
<dbReference type="Proteomes" id="UP000277582">
    <property type="component" value="Unassembled WGS sequence"/>
</dbReference>
<reference evidence="9 11" key="1">
    <citation type="submission" date="2018-10" db="EMBL/GenBank/DDBJ databases">
        <title>Co-occurring genomic capacity for anaerobic methane metabolism and dissimilatory sulfite reduction discovered in the Korarchaeota.</title>
        <authorList>
            <person name="Mckay L.J."/>
            <person name="Dlakic M."/>
            <person name="Fields M.W."/>
            <person name="Delmont T.O."/>
            <person name="Eren A.M."/>
            <person name="Jay Z.J."/>
            <person name="Klingelsmith K.B."/>
            <person name="Rusch D.B."/>
            <person name="Inskeep W.P."/>
        </authorList>
    </citation>
    <scope>NUCLEOTIDE SEQUENCE [LARGE SCALE GENOMIC DNA]</scope>
    <source>
        <strain evidence="9 11">MDKW</strain>
    </source>
</reference>
<evidence type="ECO:0000313" key="11">
    <source>
        <dbReference type="Proteomes" id="UP000277582"/>
    </source>
</evidence>
<comment type="catalytic activity">
    <reaction evidence="6">
        <text>ATP + H2O = ADP + phosphate + H(+)</text>
        <dbReference type="Rhea" id="RHEA:13065"/>
        <dbReference type="ChEBI" id="CHEBI:15377"/>
        <dbReference type="ChEBI" id="CHEBI:15378"/>
        <dbReference type="ChEBI" id="CHEBI:30616"/>
        <dbReference type="ChEBI" id="CHEBI:43474"/>
        <dbReference type="ChEBI" id="CHEBI:456216"/>
        <dbReference type="EC" id="5.6.2.4"/>
    </reaction>
</comment>
<dbReference type="PROSITE" id="PS50817">
    <property type="entry name" value="INTEIN_N_TER"/>
    <property type="match status" value="1"/>
</dbReference>
<dbReference type="InterPro" id="IPR003587">
    <property type="entry name" value="Hint_dom_N"/>
</dbReference>
<dbReference type="Gene3D" id="2.170.16.10">
    <property type="entry name" value="Hedgehog/Intein (Hint) domain"/>
    <property type="match status" value="2"/>
</dbReference>
<protein>
    <submittedName>
        <fullName evidence="9">Uncharacterized protein</fullName>
    </submittedName>
</protein>
<reference evidence="10 12" key="2">
    <citation type="journal article" date="2019" name="Nat. Microbiol.">
        <title>Wide diversity of methane and short-chain alkane metabolisms in uncultured archaea.</title>
        <authorList>
            <person name="Borrel G."/>
            <person name="Adam P.S."/>
            <person name="McKay L.J."/>
            <person name="Chen L.X."/>
            <person name="Sierra-Garcia I.N."/>
            <person name="Sieber C.M."/>
            <person name="Letourneur Q."/>
            <person name="Ghozlane A."/>
            <person name="Andersen G.L."/>
            <person name="Li W.J."/>
            <person name="Hallam S.J."/>
            <person name="Muyzer G."/>
            <person name="de Oliveira V.M."/>
            <person name="Inskeep W.P."/>
            <person name="Banfield J.F."/>
            <person name="Gribaldo S."/>
        </authorList>
    </citation>
    <scope>NUCLEOTIDE SEQUENCE [LARGE SCALE GENOMIC DNA]</scope>
    <source>
        <strain evidence="10">NM4</strain>
    </source>
</reference>
<evidence type="ECO:0000256" key="3">
    <source>
        <dbReference type="ARBA" id="ARBA00023000"/>
    </source>
</evidence>
<evidence type="ECO:0000256" key="2">
    <source>
        <dbReference type="ARBA" id="ARBA00022813"/>
    </source>
</evidence>
<dbReference type="EMBL" id="RCOS01000098">
    <property type="protein sequence ID" value="RSN74259.1"/>
    <property type="molecule type" value="Genomic_DNA"/>
</dbReference>
<dbReference type="GO" id="GO:0043139">
    <property type="term" value="F:5'-3' DNA helicase activity"/>
    <property type="evidence" value="ECO:0007669"/>
    <property type="project" value="UniProtKB-EC"/>
</dbReference>
<dbReference type="SUPFAM" id="SSF51294">
    <property type="entry name" value="Hedgehog/intein (Hint) domain"/>
    <property type="match status" value="1"/>
</dbReference>
<keyword evidence="11" id="KW-1185">Reference proteome</keyword>
<dbReference type="CDD" id="cd00081">
    <property type="entry name" value="Hint"/>
    <property type="match status" value="2"/>
</dbReference>
<dbReference type="InterPro" id="IPR003586">
    <property type="entry name" value="Hint_dom_C"/>
</dbReference>
<evidence type="ECO:0000256" key="1">
    <source>
        <dbReference type="ARBA" id="ARBA00007816"/>
    </source>
</evidence>
<dbReference type="OrthoDB" id="242625at2157"/>
<evidence type="ECO:0000313" key="10">
    <source>
        <dbReference type="EMBL" id="RZN63692.1"/>
    </source>
</evidence>
<evidence type="ECO:0000256" key="6">
    <source>
        <dbReference type="ARBA" id="ARBA00048988"/>
    </source>
</evidence>
<sequence>MEPIGYVMSRSTHDRILFVIKRGSRVGIGSFCTTRHPWYEDAVVMLRVNRIYSMNEEMDIGRTALIASSLGFDSNYQSELEYLVAECEVLGYKRVGDEKLFWLESPPMTSSPVYMADKEDIRRFFSGERYGRASVEIGRIKGTEIPFYLDLDSIARGHLFVTGMTRSGKSVSGDTLIVVYDVERSDISIVRIDSLCSGKHDIVELEPHRYFTVSLDLGMMKAVWMPIKAVIRHRNSARMVEIVTENGRKIRMTPDHSLYVWDGSKIRLISPKDMRKGSYWVIVPKGIEVPADRRVDPALAELMGMAIADGEVHGNEVFIYSNDPEIFLVAESAGVEYRRLERGLELRDELLKEAVSKGFPYILSLDNQPMGIFGIRGAMGKALEGYFSRTSWIDDANSLFRRYYDPTARSKRVGIALSLLGVPTFNHTPRGFLIWEPSLRIHVENLAAEMYAPRCVPDLKRRIKGGLIFERRRYEEIVRRVSSAEVDPRSEEKAIVDLYLKMIRSKVDFDRIVEIREVEGDSYVYDLSVPGTENFLANGIFVHNSSFAINLVKRSLNMNPRFLILDRRGEYEGLERVGAKIFEYKRFIPSSELLKAEDVARKLRISRGSSVWRLLSLVVEEIAAENLPLDGSTLMRKAKEIVAEMGGKNRQSLIELDARVRRFGKDLISYEEQLDIVKEVEGNNITVVDYSIDANYEDQFIATRDMIRRLLKHAVDSRKKGNFALIVLVEEAQYFAPERNAPIVGDPYSTGVAQALVEAISQSGGYNMGFVVISQRPAYLSKSLISQCNTVAAFRLRNGNDQDAIIRYTEGGDFVGSYLPGLDNNEAVIWGMASSIPFPVHVEIYTDIFPEKASLLPSEVWSRGKLMP</sequence>
<organism evidence="9 11">
    <name type="scientific">Candidatus Methanodesulfokora washburnensis</name>
    <dbReference type="NCBI Taxonomy" id="2478471"/>
    <lineage>
        <taxon>Archaea</taxon>
        <taxon>Thermoproteota</taxon>
        <taxon>Candidatus Korarchaeia</taxon>
        <taxon>Candidatus Korarchaeia incertae sedis</taxon>
        <taxon>Candidatus Methanodesulfokora</taxon>
    </lineage>
</organism>
<keyword evidence="3" id="KW-0651">Protein splicing</keyword>
<dbReference type="InterPro" id="IPR006142">
    <property type="entry name" value="INTEIN"/>
</dbReference>
<dbReference type="InterPro" id="IPR027417">
    <property type="entry name" value="P-loop_NTPase"/>
</dbReference>
<dbReference type="AlphaFoldDB" id="A0A3R9PH81"/>
<dbReference type="RefSeq" id="WP_125671560.1">
    <property type="nucleotide sequence ID" value="NZ_RCOS01000098.1"/>
</dbReference>
<gene>
    <name evidence="9" type="ORF">D6D85_08450</name>
    <name evidence="10" type="ORF">EF810_00260</name>
</gene>
<proteinExistence type="inferred from homology"/>